<evidence type="ECO:0000256" key="2">
    <source>
        <dbReference type="ARBA" id="ARBA00022692"/>
    </source>
</evidence>
<dbReference type="GO" id="GO:0005886">
    <property type="term" value="C:plasma membrane"/>
    <property type="evidence" value="ECO:0007669"/>
    <property type="project" value="TreeGrafter"/>
</dbReference>
<feature type="transmembrane region" description="Helical" evidence="5">
    <location>
        <begin position="149"/>
        <end position="173"/>
    </location>
</feature>
<organism evidence="7 8">
    <name type="scientific">Pararobbsia silviterrae</name>
    <dbReference type="NCBI Taxonomy" id="1792498"/>
    <lineage>
        <taxon>Bacteria</taxon>
        <taxon>Pseudomonadati</taxon>
        <taxon>Pseudomonadota</taxon>
        <taxon>Betaproteobacteria</taxon>
        <taxon>Burkholderiales</taxon>
        <taxon>Burkholderiaceae</taxon>
        <taxon>Pararobbsia</taxon>
    </lineage>
</organism>
<dbReference type="PROSITE" id="PS00216">
    <property type="entry name" value="SUGAR_TRANSPORT_1"/>
    <property type="match status" value="1"/>
</dbReference>
<evidence type="ECO:0000313" key="7">
    <source>
        <dbReference type="EMBL" id="RKP55945.1"/>
    </source>
</evidence>
<feature type="transmembrane region" description="Helical" evidence="5">
    <location>
        <begin position="117"/>
        <end position="137"/>
    </location>
</feature>
<dbReference type="GO" id="GO:0046943">
    <property type="term" value="F:carboxylic acid transmembrane transporter activity"/>
    <property type="evidence" value="ECO:0007669"/>
    <property type="project" value="TreeGrafter"/>
</dbReference>
<dbReference type="InterPro" id="IPR036259">
    <property type="entry name" value="MFS_trans_sf"/>
</dbReference>
<protein>
    <submittedName>
        <fullName evidence="7">MFS transporter</fullName>
    </submittedName>
</protein>
<name>A0A494XZK6_9BURK</name>
<dbReference type="EMBL" id="RBZU01000004">
    <property type="protein sequence ID" value="RKP55945.1"/>
    <property type="molecule type" value="Genomic_DNA"/>
</dbReference>
<feature type="transmembrane region" description="Helical" evidence="5">
    <location>
        <begin position="60"/>
        <end position="80"/>
    </location>
</feature>
<dbReference type="InterPro" id="IPR005829">
    <property type="entry name" value="Sugar_transporter_CS"/>
</dbReference>
<feature type="transmembrane region" description="Helical" evidence="5">
    <location>
        <begin position="387"/>
        <end position="408"/>
    </location>
</feature>
<dbReference type="InterPro" id="IPR020846">
    <property type="entry name" value="MFS_dom"/>
</dbReference>
<reference evidence="7 8" key="1">
    <citation type="submission" date="2018-10" db="EMBL/GenBank/DDBJ databases">
        <title>Robbsia sp. DHC34, isolated from soil.</title>
        <authorList>
            <person name="Gao Z.-H."/>
            <person name="Qiu L.-H."/>
        </authorList>
    </citation>
    <scope>NUCLEOTIDE SEQUENCE [LARGE SCALE GENOMIC DNA]</scope>
    <source>
        <strain evidence="7 8">DHC34</strain>
    </source>
</reference>
<keyword evidence="2 5" id="KW-0812">Transmembrane</keyword>
<feature type="transmembrane region" description="Helical" evidence="5">
    <location>
        <begin position="92"/>
        <end position="111"/>
    </location>
</feature>
<evidence type="ECO:0000259" key="6">
    <source>
        <dbReference type="PROSITE" id="PS50850"/>
    </source>
</evidence>
<dbReference type="AlphaFoldDB" id="A0A494XZK6"/>
<dbReference type="PROSITE" id="PS00217">
    <property type="entry name" value="SUGAR_TRANSPORT_2"/>
    <property type="match status" value="1"/>
</dbReference>
<dbReference type="PANTHER" id="PTHR23508:SF10">
    <property type="entry name" value="CARBOXYLIC ACID TRANSPORTER PROTEIN HOMOLOG"/>
    <property type="match status" value="1"/>
</dbReference>
<comment type="subcellular location">
    <subcellularLocation>
        <location evidence="1">Membrane</location>
        <topology evidence="1">Multi-pass membrane protein</topology>
    </subcellularLocation>
</comment>
<feature type="transmembrane region" description="Helical" evidence="5">
    <location>
        <begin position="263"/>
        <end position="284"/>
    </location>
</feature>
<keyword evidence="8" id="KW-1185">Reference proteome</keyword>
<feature type="domain" description="Major facilitator superfamily (MFS) profile" evidence="6">
    <location>
        <begin position="26"/>
        <end position="441"/>
    </location>
</feature>
<dbReference type="CDD" id="cd17365">
    <property type="entry name" value="MFS_PcaK_like"/>
    <property type="match status" value="1"/>
</dbReference>
<feature type="transmembrane region" description="Helical" evidence="5">
    <location>
        <begin position="352"/>
        <end position="375"/>
    </location>
</feature>
<feature type="transmembrane region" description="Helical" evidence="5">
    <location>
        <begin position="179"/>
        <end position="200"/>
    </location>
</feature>
<dbReference type="PANTHER" id="PTHR23508">
    <property type="entry name" value="CARBOXYLIC ACID TRANSPORTER PROTEIN HOMOLOG"/>
    <property type="match status" value="1"/>
</dbReference>
<feature type="transmembrane region" description="Helical" evidence="5">
    <location>
        <begin position="414"/>
        <end position="435"/>
    </location>
</feature>
<evidence type="ECO:0000256" key="4">
    <source>
        <dbReference type="ARBA" id="ARBA00023136"/>
    </source>
</evidence>
<comment type="caution">
    <text evidence="7">The sequence shown here is derived from an EMBL/GenBank/DDBJ whole genome shotgun (WGS) entry which is preliminary data.</text>
</comment>
<dbReference type="OrthoDB" id="7066727at2"/>
<sequence>MNTHASVVDVQGFIDDHRFSPYQWVVFVLCFLVVAADGFDTAAVGFVAPSLLDQWHISRAALGPVMSAALIGLGFGALVAGPIADRIGRKSVLALSVFFFGLWSLASATATSVESLTILRLLTGLGLGAAMPNAVTLMSEYAPARTRAVIVNAMFCGFSAGLTIGGLSASWLIPHLGWQSVLVMGGAWPIALAAVIVLALPESVQFMVLRKRPAARIAKVLRRIADDTKLDACTFTARDTRDAAKRQSSLATIVSKRFRTRTILLWIAYFMGLVIYYLLTSWMPTLFRDAGFDMRHAALITSLFPLGGIVGNLGLGWIMDRANARRAIAVTYLISALLVLAIGAHLGGLDMLGVLVFFMGTAVTSAVTSMSAFAASLYPTHSRATGVAWMLGVGRSGAVVGAFVGALLMNMNLAFGTVFSVLAIPAVAAACALTVMRVCERGDRLGQDDGLDRDAGAIAAVRGEPWAH</sequence>
<evidence type="ECO:0000256" key="3">
    <source>
        <dbReference type="ARBA" id="ARBA00022989"/>
    </source>
</evidence>
<dbReference type="RefSeq" id="WP_121086740.1">
    <property type="nucleotide sequence ID" value="NZ_RBZU01000004.1"/>
</dbReference>
<evidence type="ECO:0000313" key="8">
    <source>
        <dbReference type="Proteomes" id="UP000270342"/>
    </source>
</evidence>
<evidence type="ECO:0000256" key="1">
    <source>
        <dbReference type="ARBA" id="ARBA00004141"/>
    </source>
</evidence>
<feature type="transmembrane region" description="Helical" evidence="5">
    <location>
        <begin position="24"/>
        <end position="48"/>
    </location>
</feature>
<dbReference type="Gene3D" id="1.20.1250.20">
    <property type="entry name" value="MFS general substrate transporter like domains"/>
    <property type="match status" value="1"/>
</dbReference>
<keyword evidence="4 5" id="KW-0472">Membrane</keyword>
<proteinExistence type="predicted"/>
<accession>A0A494XZK6</accession>
<dbReference type="PROSITE" id="PS50850">
    <property type="entry name" value="MFS"/>
    <property type="match status" value="1"/>
</dbReference>
<keyword evidence="3 5" id="KW-1133">Transmembrane helix</keyword>
<gene>
    <name evidence="7" type="ORF">D7S86_12195</name>
</gene>
<feature type="transmembrane region" description="Helical" evidence="5">
    <location>
        <begin position="296"/>
        <end position="315"/>
    </location>
</feature>
<evidence type="ECO:0000256" key="5">
    <source>
        <dbReference type="SAM" id="Phobius"/>
    </source>
</evidence>
<dbReference type="Proteomes" id="UP000270342">
    <property type="component" value="Unassembled WGS sequence"/>
</dbReference>
<dbReference type="Pfam" id="PF07690">
    <property type="entry name" value="MFS_1"/>
    <property type="match status" value="1"/>
</dbReference>
<dbReference type="SUPFAM" id="SSF103473">
    <property type="entry name" value="MFS general substrate transporter"/>
    <property type="match status" value="1"/>
</dbReference>
<feature type="transmembrane region" description="Helical" evidence="5">
    <location>
        <begin position="327"/>
        <end position="346"/>
    </location>
</feature>
<dbReference type="InterPro" id="IPR011701">
    <property type="entry name" value="MFS"/>
</dbReference>